<dbReference type="InterPro" id="IPR035472">
    <property type="entry name" value="RpiR-like_SIS"/>
</dbReference>
<evidence type="ECO:0000313" key="9">
    <source>
        <dbReference type="Proteomes" id="UP000596035"/>
    </source>
</evidence>
<proteinExistence type="predicted"/>
<evidence type="ECO:0000259" key="4">
    <source>
        <dbReference type="PROSITE" id="PS51071"/>
    </source>
</evidence>
<dbReference type="AlphaFoldDB" id="A0A1Z2XUA5"/>
<keyword evidence="1" id="KW-0805">Transcription regulation</keyword>
<reference evidence="8" key="2">
    <citation type="submission" date="2017-05" db="EMBL/GenBank/DDBJ databases">
        <title>Improved OligoMM genomes.</title>
        <authorList>
            <person name="Garzetti D."/>
        </authorList>
    </citation>
    <scope>NUCLEOTIDE SEQUENCE [LARGE SCALE GENOMIC DNA]</scope>
    <source>
        <strain evidence="8">KB18</strain>
    </source>
</reference>
<accession>A0A1Z2XUA5</accession>
<dbReference type="GO" id="GO:0003700">
    <property type="term" value="F:DNA-binding transcription factor activity"/>
    <property type="evidence" value="ECO:0007669"/>
    <property type="project" value="InterPro"/>
</dbReference>
<reference evidence="7 9" key="3">
    <citation type="submission" date="2020-11" db="EMBL/GenBank/DDBJ databases">
        <title>Closed and high quality bacterial genomes of the OMM12 community.</title>
        <authorList>
            <person name="Marbouty M."/>
            <person name="Lamy-Besnier Q."/>
            <person name="Debarbieux L."/>
            <person name="Koszul R."/>
        </authorList>
    </citation>
    <scope>NUCLEOTIDE SEQUENCE [LARGE SCALE GENOMIC DNA]</scope>
    <source>
        <strain evidence="7 9">KB18</strain>
    </source>
</reference>
<dbReference type="SUPFAM" id="SSF53697">
    <property type="entry name" value="SIS domain"/>
    <property type="match status" value="1"/>
</dbReference>
<dbReference type="PROSITE" id="PS51464">
    <property type="entry name" value="SIS"/>
    <property type="match status" value="1"/>
</dbReference>
<dbReference type="InterPro" id="IPR000281">
    <property type="entry name" value="HTH_RpiR"/>
</dbReference>
<dbReference type="Pfam" id="PF01418">
    <property type="entry name" value="HTH_6"/>
    <property type="match status" value="1"/>
</dbReference>
<dbReference type="CDD" id="cd05013">
    <property type="entry name" value="SIS_RpiR"/>
    <property type="match status" value="1"/>
</dbReference>
<dbReference type="Proteomes" id="UP000196710">
    <property type="component" value="Chromosome"/>
</dbReference>
<evidence type="ECO:0000259" key="5">
    <source>
        <dbReference type="PROSITE" id="PS51464"/>
    </source>
</evidence>
<dbReference type="InterPro" id="IPR047640">
    <property type="entry name" value="RpiR-like"/>
</dbReference>
<feature type="domain" description="SIS" evidence="5">
    <location>
        <begin position="124"/>
        <end position="264"/>
    </location>
</feature>
<dbReference type="SUPFAM" id="SSF46689">
    <property type="entry name" value="Homeodomain-like"/>
    <property type="match status" value="1"/>
</dbReference>
<protein>
    <submittedName>
        <fullName evidence="7">MurR/RpiR family transcriptional regulator</fullName>
    </submittedName>
</protein>
<gene>
    <name evidence="6" type="ORF">ADH66_16070</name>
    <name evidence="7" type="ORF">I5Q82_06445</name>
</gene>
<dbReference type="InterPro" id="IPR001347">
    <property type="entry name" value="SIS_dom"/>
</dbReference>
<keyword evidence="2" id="KW-0238">DNA-binding</keyword>
<evidence type="ECO:0000313" key="7">
    <source>
        <dbReference type="EMBL" id="QQR31305.1"/>
    </source>
</evidence>
<dbReference type="Gene3D" id="1.10.10.10">
    <property type="entry name" value="Winged helix-like DNA-binding domain superfamily/Winged helix DNA-binding domain"/>
    <property type="match status" value="1"/>
</dbReference>
<evidence type="ECO:0000313" key="8">
    <source>
        <dbReference type="Proteomes" id="UP000196710"/>
    </source>
</evidence>
<evidence type="ECO:0000313" key="6">
    <source>
        <dbReference type="EMBL" id="ASB42037.1"/>
    </source>
</evidence>
<reference evidence="6" key="1">
    <citation type="journal article" date="2017" name="Genome Announc.">
        <title>High-Quality Whole-Genome Sequences of the Oligo-Mouse-Microbiota Bacterial Community.</title>
        <authorList>
            <person name="Garzetti D."/>
            <person name="Brugiroux S."/>
            <person name="Bunk B."/>
            <person name="Pukall R."/>
            <person name="McCoy K.D."/>
            <person name="Macpherson A.J."/>
            <person name="Stecher B."/>
        </authorList>
    </citation>
    <scope>NUCLEOTIDE SEQUENCE</scope>
    <source>
        <strain evidence="6">KB18</strain>
    </source>
</reference>
<dbReference type="Pfam" id="PF01380">
    <property type="entry name" value="SIS"/>
    <property type="match status" value="1"/>
</dbReference>
<dbReference type="PANTHER" id="PTHR30514:SF1">
    <property type="entry name" value="HTH-TYPE TRANSCRIPTIONAL REGULATOR HEXR-RELATED"/>
    <property type="match status" value="1"/>
</dbReference>
<dbReference type="InterPro" id="IPR046348">
    <property type="entry name" value="SIS_dom_sf"/>
</dbReference>
<dbReference type="GO" id="GO:0003677">
    <property type="term" value="F:DNA binding"/>
    <property type="evidence" value="ECO:0007669"/>
    <property type="project" value="UniProtKB-KW"/>
</dbReference>
<dbReference type="PANTHER" id="PTHR30514">
    <property type="entry name" value="GLUCOKINASE"/>
    <property type="match status" value="1"/>
</dbReference>
<dbReference type="PROSITE" id="PS51071">
    <property type="entry name" value="HTH_RPIR"/>
    <property type="match status" value="1"/>
</dbReference>
<dbReference type="RefSeq" id="WP_066538747.1">
    <property type="nucleotide sequence ID" value="NZ_CP021422.1"/>
</dbReference>
<dbReference type="Gene3D" id="3.40.50.10490">
    <property type="entry name" value="Glucose-6-phosphate isomerase like protein, domain 1"/>
    <property type="match status" value="1"/>
</dbReference>
<feature type="domain" description="HTH rpiR-type" evidence="4">
    <location>
        <begin position="2"/>
        <end position="78"/>
    </location>
</feature>
<dbReference type="KEGG" id="amur:ADH66_16070"/>
<organism evidence="7 9">
    <name type="scientific">Acutalibacter muris</name>
    <dbReference type="NCBI Taxonomy" id="1796620"/>
    <lineage>
        <taxon>Bacteria</taxon>
        <taxon>Bacillati</taxon>
        <taxon>Bacillota</taxon>
        <taxon>Clostridia</taxon>
        <taxon>Eubacteriales</taxon>
        <taxon>Acutalibacteraceae</taxon>
        <taxon>Acutalibacter</taxon>
    </lineage>
</organism>
<dbReference type="EMBL" id="CP021422">
    <property type="protein sequence ID" value="ASB42037.1"/>
    <property type="molecule type" value="Genomic_DNA"/>
</dbReference>
<dbReference type="EMBL" id="CP065321">
    <property type="protein sequence ID" value="QQR31305.1"/>
    <property type="molecule type" value="Genomic_DNA"/>
</dbReference>
<dbReference type="InterPro" id="IPR009057">
    <property type="entry name" value="Homeodomain-like_sf"/>
</dbReference>
<name>A0A1Z2XUA5_9FIRM</name>
<evidence type="ECO:0000256" key="2">
    <source>
        <dbReference type="ARBA" id="ARBA00023125"/>
    </source>
</evidence>
<dbReference type="Proteomes" id="UP000596035">
    <property type="component" value="Chromosome"/>
</dbReference>
<dbReference type="GO" id="GO:0097367">
    <property type="term" value="F:carbohydrate derivative binding"/>
    <property type="evidence" value="ECO:0007669"/>
    <property type="project" value="InterPro"/>
</dbReference>
<dbReference type="GO" id="GO:1901135">
    <property type="term" value="P:carbohydrate derivative metabolic process"/>
    <property type="evidence" value="ECO:0007669"/>
    <property type="project" value="InterPro"/>
</dbReference>
<keyword evidence="8" id="KW-1185">Reference proteome</keyword>
<sequence>MADCCIKLKERMGSLTIKEQQVATFILDYPEEVIKMSINDLADSCGVSVSSVVRLCKSIGYSGYKELCRMLSTELLMNQQEAVTYEDVRPGDSIEAIMRNVCMADIKAIENTMSLINVADLEQVVDLISRAQRVDFYGVGSSGYVAMDARNKFLRINKISMPCFDPHDQILCAATLKPEDVAVAISYTGDTKDILETVGIVKRTGASLISITRYNKNPLAQQSDLQLYTASPETMMRSGAMGSRIALLAVVDILYTCTASRNYENVKKSLDTSRLITAKKHMQLI</sequence>
<evidence type="ECO:0000256" key="1">
    <source>
        <dbReference type="ARBA" id="ARBA00023015"/>
    </source>
</evidence>
<dbReference type="InterPro" id="IPR036388">
    <property type="entry name" value="WH-like_DNA-bd_sf"/>
</dbReference>
<evidence type="ECO:0000256" key="3">
    <source>
        <dbReference type="ARBA" id="ARBA00023163"/>
    </source>
</evidence>
<keyword evidence="3" id="KW-0804">Transcription</keyword>